<name>A0ABR9UAD4_9CYAN</name>
<gene>
    <name evidence="2" type="ORF">IQ236_07680</name>
</gene>
<keyword evidence="1" id="KW-0732">Signal</keyword>
<accession>A0ABR9UAD4</accession>
<dbReference type="NCBIfam" id="TIGR02595">
    <property type="entry name" value="PEP_CTERM"/>
    <property type="match status" value="1"/>
</dbReference>
<organism evidence="2 3">
    <name type="scientific">Planktothrix mougeotii LEGE 06226</name>
    <dbReference type="NCBI Taxonomy" id="1828728"/>
    <lineage>
        <taxon>Bacteria</taxon>
        <taxon>Bacillati</taxon>
        <taxon>Cyanobacteriota</taxon>
        <taxon>Cyanophyceae</taxon>
        <taxon>Oscillatoriophycideae</taxon>
        <taxon>Oscillatoriales</taxon>
        <taxon>Microcoleaceae</taxon>
        <taxon>Planktothrix</taxon>
    </lineage>
</organism>
<evidence type="ECO:0000313" key="2">
    <source>
        <dbReference type="EMBL" id="MBE9143104.1"/>
    </source>
</evidence>
<evidence type="ECO:0000313" key="3">
    <source>
        <dbReference type="Proteomes" id="UP000640725"/>
    </source>
</evidence>
<comment type="caution">
    <text evidence="2">The sequence shown here is derived from an EMBL/GenBank/DDBJ whole genome shotgun (WGS) entry which is preliminary data.</text>
</comment>
<dbReference type="EMBL" id="JADEWU010000012">
    <property type="protein sequence ID" value="MBE9143104.1"/>
    <property type="molecule type" value="Genomic_DNA"/>
</dbReference>
<feature type="chain" id="PRO_5046781515" evidence="1">
    <location>
        <begin position="31"/>
        <end position="274"/>
    </location>
</feature>
<proteinExistence type="predicted"/>
<dbReference type="RefSeq" id="WP_193868721.1">
    <property type="nucleotide sequence ID" value="NZ_JADEWU010000012.1"/>
</dbReference>
<sequence length="274" mass="29632">MNITPKTTLKLFLVATPVIALLSSVSPVFAGTLAKAETNTLIFDFNQVPTNTSTFTDAQTLALAVRGITLAEGNANANFNVCLEPDNCLTLAQNSSQAKAQGEGQEYLGLAYSQAVAIGYQLKITENQEFSFKFSSFLNFEVFPSSSSQESAQAENYIAFYLFDDLTDNLLDFFSFNSSLNSSNNLNLSIGNSQGFQLSPLTTTNVQDNQVSANILLSGLYSREFSQSQSLTLITYQNSKTMVKAPEPSTSLSLLIMGTLGIALSFKKKSSLSD</sequence>
<dbReference type="InterPro" id="IPR013424">
    <property type="entry name" value="Ice-binding_C"/>
</dbReference>
<evidence type="ECO:0000256" key="1">
    <source>
        <dbReference type="SAM" id="SignalP"/>
    </source>
</evidence>
<keyword evidence="3" id="KW-1185">Reference proteome</keyword>
<reference evidence="2 3" key="1">
    <citation type="submission" date="2020-10" db="EMBL/GenBank/DDBJ databases">
        <authorList>
            <person name="Castelo-Branco R."/>
            <person name="Eusebio N."/>
            <person name="Adriana R."/>
            <person name="Vieira A."/>
            <person name="Brugerolle De Fraissinette N."/>
            <person name="Rezende De Castro R."/>
            <person name="Schneider M.P."/>
            <person name="Vasconcelos V."/>
            <person name="Leao P.N."/>
        </authorList>
    </citation>
    <scope>NUCLEOTIDE SEQUENCE [LARGE SCALE GENOMIC DNA]</scope>
    <source>
        <strain evidence="2 3">LEGE 06226</strain>
    </source>
</reference>
<feature type="signal peptide" evidence="1">
    <location>
        <begin position="1"/>
        <end position="30"/>
    </location>
</feature>
<protein>
    <submittedName>
        <fullName evidence="2">PEP-CTERM sorting domain-containing protein</fullName>
    </submittedName>
</protein>
<dbReference type="Proteomes" id="UP000640725">
    <property type="component" value="Unassembled WGS sequence"/>
</dbReference>